<proteinExistence type="predicted"/>
<accession>A0A1Q2CG51</accession>
<dbReference type="Gene3D" id="2.70.70.10">
    <property type="entry name" value="Glucose Permease (Domain IIA)"/>
    <property type="match status" value="1"/>
</dbReference>
<dbReference type="STRING" id="1610493.RPIT_09985"/>
<dbReference type="InterPro" id="IPR016047">
    <property type="entry name" value="M23ase_b-sheet_dom"/>
</dbReference>
<dbReference type="GO" id="GO:0004222">
    <property type="term" value="F:metalloendopeptidase activity"/>
    <property type="evidence" value="ECO:0007669"/>
    <property type="project" value="TreeGrafter"/>
</dbReference>
<dbReference type="InterPro" id="IPR011055">
    <property type="entry name" value="Dup_hybrid_motif"/>
</dbReference>
<evidence type="ECO:0000313" key="2">
    <source>
        <dbReference type="EMBL" id="AQP45077.1"/>
    </source>
</evidence>
<dbReference type="Pfam" id="PF01551">
    <property type="entry name" value="Peptidase_M23"/>
    <property type="match status" value="1"/>
</dbReference>
<dbReference type="Proteomes" id="UP000188324">
    <property type="component" value="Chromosome"/>
</dbReference>
<keyword evidence="3" id="KW-1185">Reference proteome</keyword>
<dbReference type="PANTHER" id="PTHR21666:SF270">
    <property type="entry name" value="MUREIN HYDROLASE ACTIVATOR ENVC"/>
    <property type="match status" value="1"/>
</dbReference>
<dbReference type="SUPFAM" id="SSF51261">
    <property type="entry name" value="Duplicated hybrid motif"/>
    <property type="match status" value="1"/>
</dbReference>
<dbReference type="KEGG" id="tfl:RPIT_09985"/>
<dbReference type="PANTHER" id="PTHR21666">
    <property type="entry name" value="PEPTIDASE-RELATED"/>
    <property type="match status" value="1"/>
</dbReference>
<dbReference type="RefSeq" id="WP_077342785.1">
    <property type="nucleotide sequence ID" value="NZ_CP019605.1"/>
</dbReference>
<evidence type="ECO:0000313" key="3">
    <source>
        <dbReference type="Proteomes" id="UP000188324"/>
    </source>
</evidence>
<dbReference type="EMBL" id="CP019605">
    <property type="protein sequence ID" value="AQP45077.1"/>
    <property type="molecule type" value="Genomic_DNA"/>
</dbReference>
<sequence>MDLRYPFTGRWLVQNSPADRVPSHGTTAFATSYAIDFVPVDDRGRTAPFGLRSLLRPQAPDAFPGFRRAILAPVDGVVVAAHGAELDHAAYRGLSSVGYAVTQGRRVAEGWLALAGNHVLIRCATGDVVALCHLQQGSVSVRVDQPVRAGDPVGRCGNSGNSTEPHVHVQAIDRLDVGAALPVPITFDGGLPRGGEIVVAHLGNRTG</sequence>
<organism evidence="2 3">
    <name type="scientific">Tessaracoccus flavus</name>
    <dbReference type="NCBI Taxonomy" id="1610493"/>
    <lineage>
        <taxon>Bacteria</taxon>
        <taxon>Bacillati</taxon>
        <taxon>Actinomycetota</taxon>
        <taxon>Actinomycetes</taxon>
        <taxon>Propionibacteriales</taxon>
        <taxon>Propionibacteriaceae</taxon>
        <taxon>Tessaracoccus</taxon>
    </lineage>
</organism>
<gene>
    <name evidence="2" type="ORF">RPIT_09985</name>
</gene>
<dbReference type="OrthoDB" id="9809488at2"/>
<evidence type="ECO:0000259" key="1">
    <source>
        <dbReference type="Pfam" id="PF01551"/>
    </source>
</evidence>
<name>A0A1Q2CG51_9ACTN</name>
<dbReference type="CDD" id="cd12797">
    <property type="entry name" value="M23_peptidase"/>
    <property type="match status" value="1"/>
</dbReference>
<feature type="domain" description="M23ase beta-sheet core" evidence="1">
    <location>
        <begin position="99"/>
        <end position="171"/>
    </location>
</feature>
<protein>
    <submittedName>
        <fullName evidence="2">Peptidase</fullName>
    </submittedName>
</protein>
<reference evidence="2 3" key="1">
    <citation type="journal article" date="2016" name="Int. J. Syst. Evol. Microbiol.">
        <title>Tessaracoccus flavus sp. nov., isolated from the drainage system of a lindane-producing factory.</title>
        <authorList>
            <person name="Kumari R."/>
            <person name="Singh P."/>
            <person name="Schumann P."/>
            <person name="Lal R."/>
        </authorList>
    </citation>
    <scope>NUCLEOTIDE SEQUENCE [LARGE SCALE GENOMIC DNA]</scope>
    <source>
        <strain evidence="2 3">RP1T</strain>
    </source>
</reference>
<dbReference type="AlphaFoldDB" id="A0A1Q2CG51"/>
<dbReference type="InterPro" id="IPR050570">
    <property type="entry name" value="Cell_wall_metabolism_enzyme"/>
</dbReference>